<gene>
    <name evidence="1" type="ORF">E2C01_082118</name>
</gene>
<reference evidence="1 2" key="1">
    <citation type="submission" date="2019-05" db="EMBL/GenBank/DDBJ databases">
        <title>Another draft genome of Portunus trituberculatus and its Hox gene families provides insights of decapod evolution.</title>
        <authorList>
            <person name="Jeong J.-H."/>
            <person name="Song I."/>
            <person name="Kim S."/>
            <person name="Choi T."/>
            <person name="Kim D."/>
            <person name="Ryu S."/>
            <person name="Kim W."/>
        </authorList>
    </citation>
    <scope>NUCLEOTIDE SEQUENCE [LARGE SCALE GENOMIC DNA]</scope>
    <source>
        <tissue evidence="1">Muscle</tissue>
    </source>
</reference>
<evidence type="ECO:0000313" key="2">
    <source>
        <dbReference type="Proteomes" id="UP000324222"/>
    </source>
</evidence>
<dbReference type="AlphaFoldDB" id="A0A5B7IP44"/>
<dbReference type="EMBL" id="VSRR010073969">
    <property type="protein sequence ID" value="MPC87261.1"/>
    <property type="molecule type" value="Genomic_DNA"/>
</dbReference>
<proteinExistence type="predicted"/>
<organism evidence="1 2">
    <name type="scientific">Portunus trituberculatus</name>
    <name type="common">Swimming crab</name>
    <name type="synonym">Neptunus trituberculatus</name>
    <dbReference type="NCBI Taxonomy" id="210409"/>
    <lineage>
        <taxon>Eukaryota</taxon>
        <taxon>Metazoa</taxon>
        <taxon>Ecdysozoa</taxon>
        <taxon>Arthropoda</taxon>
        <taxon>Crustacea</taxon>
        <taxon>Multicrustacea</taxon>
        <taxon>Malacostraca</taxon>
        <taxon>Eumalacostraca</taxon>
        <taxon>Eucarida</taxon>
        <taxon>Decapoda</taxon>
        <taxon>Pleocyemata</taxon>
        <taxon>Brachyura</taxon>
        <taxon>Eubrachyura</taxon>
        <taxon>Portunoidea</taxon>
        <taxon>Portunidae</taxon>
        <taxon>Portuninae</taxon>
        <taxon>Portunus</taxon>
    </lineage>
</organism>
<protein>
    <submittedName>
        <fullName evidence="1">Uncharacterized protein</fullName>
    </submittedName>
</protein>
<evidence type="ECO:0000313" key="1">
    <source>
        <dbReference type="EMBL" id="MPC87261.1"/>
    </source>
</evidence>
<comment type="caution">
    <text evidence="1">The sequence shown here is derived from an EMBL/GenBank/DDBJ whole genome shotgun (WGS) entry which is preliminary data.</text>
</comment>
<keyword evidence="2" id="KW-1185">Reference proteome</keyword>
<accession>A0A5B7IP44</accession>
<name>A0A5B7IP44_PORTR</name>
<dbReference type="Proteomes" id="UP000324222">
    <property type="component" value="Unassembled WGS sequence"/>
</dbReference>
<sequence>MLPVPAIPAIAAIPAIPAIAASSITQQLDDAADTPHGGSTRRAAPTPLIYGKWLSGFGGNIEVTKCK</sequence>